<dbReference type="Proteomes" id="UP000324800">
    <property type="component" value="Unassembled WGS sequence"/>
</dbReference>
<evidence type="ECO:0000256" key="1">
    <source>
        <dbReference type="SAM" id="Phobius"/>
    </source>
</evidence>
<proteinExistence type="predicted"/>
<feature type="transmembrane region" description="Helical" evidence="1">
    <location>
        <begin position="204"/>
        <end position="226"/>
    </location>
</feature>
<protein>
    <submittedName>
        <fullName evidence="2">Uncharacterized protein</fullName>
    </submittedName>
</protein>
<feature type="transmembrane region" description="Helical" evidence="1">
    <location>
        <begin position="178"/>
        <end position="198"/>
    </location>
</feature>
<feature type="transmembrane region" description="Helical" evidence="1">
    <location>
        <begin position="154"/>
        <end position="171"/>
    </location>
</feature>
<sequence>MNKQLFIDDSDIINKTEAQLFSILFPLFHQPRKPNAFFPVFFWVIFTVQLVALALFRIDNSTQVQTGLSRVVNFVDLSSLITTNEAGEEVRSSYWRAASDNICMGNIYQIVGLVLAIITFIVLLVYCSTLDLLIFNFNPKNGGFFSCPDGFFNFIQHLFITIVVFTQRFLYQWEFWRGVASVGVSIAVIIPWIIFGSVRLCAEIGYLFEGIFNSYIPQIILILFSLENEESLDVIITGEAINYTLNQLQQSKVITIIIQY</sequence>
<feature type="transmembrane region" description="Helical" evidence="1">
    <location>
        <begin position="110"/>
        <end position="134"/>
    </location>
</feature>
<evidence type="ECO:0000313" key="3">
    <source>
        <dbReference type="Proteomes" id="UP000324800"/>
    </source>
</evidence>
<dbReference type="AlphaFoldDB" id="A0A5J4UVV7"/>
<keyword evidence="1" id="KW-1133">Transmembrane helix</keyword>
<keyword evidence="1" id="KW-0812">Transmembrane</keyword>
<accession>A0A5J4UVV7</accession>
<organism evidence="2 3">
    <name type="scientific">Streblomastix strix</name>
    <dbReference type="NCBI Taxonomy" id="222440"/>
    <lineage>
        <taxon>Eukaryota</taxon>
        <taxon>Metamonada</taxon>
        <taxon>Preaxostyla</taxon>
        <taxon>Oxymonadida</taxon>
        <taxon>Streblomastigidae</taxon>
        <taxon>Streblomastix</taxon>
    </lineage>
</organism>
<keyword evidence="1" id="KW-0472">Membrane</keyword>
<feature type="transmembrane region" description="Helical" evidence="1">
    <location>
        <begin position="36"/>
        <end position="56"/>
    </location>
</feature>
<name>A0A5J4UVV7_9EUKA</name>
<comment type="caution">
    <text evidence="2">The sequence shown here is derived from an EMBL/GenBank/DDBJ whole genome shotgun (WGS) entry which is preliminary data.</text>
</comment>
<evidence type="ECO:0000313" key="2">
    <source>
        <dbReference type="EMBL" id="KAA6374222.1"/>
    </source>
</evidence>
<reference evidence="2 3" key="1">
    <citation type="submission" date="2019-03" db="EMBL/GenBank/DDBJ databases">
        <title>Single cell metagenomics reveals metabolic interactions within the superorganism composed of flagellate Streblomastix strix and complex community of Bacteroidetes bacteria on its surface.</title>
        <authorList>
            <person name="Treitli S.C."/>
            <person name="Kolisko M."/>
            <person name="Husnik F."/>
            <person name="Keeling P."/>
            <person name="Hampl V."/>
        </authorList>
    </citation>
    <scope>NUCLEOTIDE SEQUENCE [LARGE SCALE GENOMIC DNA]</scope>
    <source>
        <strain evidence="2">ST1C</strain>
    </source>
</reference>
<dbReference type="EMBL" id="SNRW01012139">
    <property type="protein sequence ID" value="KAA6374222.1"/>
    <property type="molecule type" value="Genomic_DNA"/>
</dbReference>
<gene>
    <name evidence="2" type="ORF">EZS28_030252</name>
</gene>